<dbReference type="InterPro" id="IPR038577">
    <property type="entry name" value="GT10-like_C_sf"/>
</dbReference>
<dbReference type="EMBL" id="LCDG01000004">
    <property type="protein sequence ID" value="KKS47933.1"/>
    <property type="molecule type" value="Genomic_DNA"/>
</dbReference>
<dbReference type="InterPro" id="IPR001503">
    <property type="entry name" value="Glyco_trans_10"/>
</dbReference>
<dbReference type="STRING" id="1618756.UV12_C0004G0041"/>
<dbReference type="AlphaFoldDB" id="A0A0G1CE63"/>
<keyword evidence="2" id="KW-0328">Glycosyltransferase</keyword>
<dbReference type="Proteomes" id="UP000034704">
    <property type="component" value="Unassembled WGS sequence"/>
</dbReference>
<evidence type="ECO:0000256" key="1">
    <source>
        <dbReference type="ARBA" id="ARBA00008919"/>
    </source>
</evidence>
<dbReference type="SUPFAM" id="SSF53756">
    <property type="entry name" value="UDP-Glycosyltransferase/glycogen phosphorylase"/>
    <property type="match status" value="1"/>
</dbReference>
<reference evidence="5 6" key="1">
    <citation type="journal article" date="2015" name="Nature">
        <title>rRNA introns, odd ribosomes, and small enigmatic genomes across a large radiation of phyla.</title>
        <authorList>
            <person name="Brown C.T."/>
            <person name="Hug L.A."/>
            <person name="Thomas B.C."/>
            <person name="Sharon I."/>
            <person name="Castelle C.J."/>
            <person name="Singh A."/>
            <person name="Wilkins M.J."/>
            <person name="Williams K.H."/>
            <person name="Banfield J.F."/>
        </authorList>
    </citation>
    <scope>NUCLEOTIDE SEQUENCE [LARGE SCALE GENOMIC DNA]</scope>
</reference>
<dbReference type="PANTHER" id="PTHR11929:SF194">
    <property type="entry name" value="ALPHA-(1,3)-FUCOSYLTRANSFERASE 10"/>
    <property type="match status" value="1"/>
</dbReference>
<dbReference type="Gene3D" id="3.40.50.11660">
    <property type="entry name" value="Glycosyl transferase family 10, C-terminal domain"/>
    <property type="match status" value="1"/>
</dbReference>
<comment type="similarity">
    <text evidence="1">Belongs to the glycosyltransferase 10 family.</text>
</comment>
<evidence type="ECO:0000256" key="3">
    <source>
        <dbReference type="ARBA" id="ARBA00022679"/>
    </source>
</evidence>
<organism evidence="5 6">
    <name type="scientific">Candidatus Nomurabacteria bacterium GW2011_GWC2_42_20</name>
    <dbReference type="NCBI Taxonomy" id="1618756"/>
    <lineage>
        <taxon>Bacteria</taxon>
        <taxon>Candidatus Nomuraibacteriota</taxon>
    </lineage>
</organism>
<evidence type="ECO:0000259" key="4">
    <source>
        <dbReference type="Pfam" id="PF00852"/>
    </source>
</evidence>
<dbReference type="GO" id="GO:0008417">
    <property type="term" value="F:fucosyltransferase activity"/>
    <property type="evidence" value="ECO:0007669"/>
    <property type="project" value="InterPro"/>
</dbReference>
<dbReference type="InterPro" id="IPR055270">
    <property type="entry name" value="Glyco_tran_10_C"/>
</dbReference>
<gene>
    <name evidence="5" type="ORF">UV12_C0004G0041</name>
</gene>
<evidence type="ECO:0000256" key="2">
    <source>
        <dbReference type="ARBA" id="ARBA00022676"/>
    </source>
</evidence>
<dbReference type="GO" id="GO:0016020">
    <property type="term" value="C:membrane"/>
    <property type="evidence" value="ECO:0007669"/>
    <property type="project" value="InterPro"/>
</dbReference>
<feature type="domain" description="Fucosyltransferase C-terminal" evidence="4">
    <location>
        <begin position="127"/>
        <end position="259"/>
    </location>
</feature>
<dbReference type="Pfam" id="PF00852">
    <property type="entry name" value="Glyco_transf_10"/>
    <property type="match status" value="1"/>
</dbReference>
<evidence type="ECO:0000313" key="6">
    <source>
        <dbReference type="Proteomes" id="UP000034704"/>
    </source>
</evidence>
<keyword evidence="3 5" id="KW-0808">Transferase</keyword>
<name>A0A0G1CE63_9BACT</name>
<accession>A0A0G1CE63</accession>
<evidence type="ECO:0000313" key="5">
    <source>
        <dbReference type="EMBL" id="KKS47933.1"/>
    </source>
</evidence>
<protein>
    <submittedName>
        <fullName evidence="5">Transferase</fullName>
    </submittedName>
</protein>
<sequence>MIKVKLTLCDNSPLSVESFLKQTPGFSGQLGDVQFYINEKIDRYDYWAVYENLPREDSAICPKENTIFIAGEPTAIKKYDEKFLNQFSKIITCQKGIEGPNVYHMTPGHTWFPRKSYDELSNKNTVEKSKLISLIVSNKAGTSGHKKRLDFCLKLKEHFGDKMDVFGRGINDFDDKWDVLAPYKYSIAMENSVELDNLTEKIGDCFTALTFPFYYGCPNIDKYYDKDSYQLIDINDFDGTCTKIENIINDEQHYKQHLKALTESKNKYINQFVLMPLIANFIKNECEQRNKSTSTKITLMESSKFQKISFRFMIYNIINTLKKL</sequence>
<dbReference type="PANTHER" id="PTHR11929">
    <property type="entry name" value="ALPHA- 1,3 -FUCOSYLTRANSFERASE"/>
    <property type="match status" value="1"/>
</dbReference>
<proteinExistence type="inferred from homology"/>
<comment type="caution">
    <text evidence="5">The sequence shown here is derived from an EMBL/GenBank/DDBJ whole genome shotgun (WGS) entry which is preliminary data.</text>
</comment>